<sequence>MKRKKKEESKKERKTKLARSKTCNGRLGKSYSLKKKVKVNTRVYLNRNYVRLDSHVWDT</sequence>
<dbReference type="AlphaFoldDB" id="A0A7J7FY52"/>
<comment type="caution">
    <text evidence="2">The sequence shown here is derived from an EMBL/GenBank/DDBJ whole genome shotgun (WGS) entry which is preliminary data.</text>
</comment>
<evidence type="ECO:0000313" key="3">
    <source>
        <dbReference type="Proteomes" id="UP000593564"/>
    </source>
</evidence>
<reference evidence="3" key="1">
    <citation type="journal article" date="2020" name="Nat. Commun.">
        <title>Genome assembly of wild tea tree DASZ reveals pedigree and selection history of tea varieties.</title>
        <authorList>
            <person name="Zhang W."/>
            <person name="Zhang Y."/>
            <person name="Qiu H."/>
            <person name="Guo Y."/>
            <person name="Wan H."/>
            <person name="Zhang X."/>
            <person name="Scossa F."/>
            <person name="Alseekh S."/>
            <person name="Zhang Q."/>
            <person name="Wang P."/>
            <person name="Xu L."/>
            <person name="Schmidt M.H."/>
            <person name="Jia X."/>
            <person name="Li D."/>
            <person name="Zhu A."/>
            <person name="Guo F."/>
            <person name="Chen W."/>
            <person name="Ni D."/>
            <person name="Usadel B."/>
            <person name="Fernie A.R."/>
            <person name="Wen W."/>
        </authorList>
    </citation>
    <scope>NUCLEOTIDE SEQUENCE [LARGE SCALE GENOMIC DNA]</scope>
    <source>
        <strain evidence="3">cv. G240</strain>
    </source>
</reference>
<name>A0A7J7FY52_CAMSI</name>
<organism evidence="2 3">
    <name type="scientific">Camellia sinensis</name>
    <name type="common">Tea plant</name>
    <name type="synonym">Thea sinensis</name>
    <dbReference type="NCBI Taxonomy" id="4442"/>
    <lineage>
        <taxon>Eukaryota</taxon>
        <taxon>Viridiplantae</taxon>
        <taxon>Streptophyta</taxon>
        <taxon>Embryophyta</taxon>
        <taxon>Tracheophyta</taxon>
        <taxon>Spermatophyta</taxon>
        <taxon>Magnoliopsida</taxon>
        <taxon>eudicotyledons</taxon>
        <taxon>Gunneridae</taxon>
        <taxon>Pentapetalae</taxon>
        <taxon>asterids</taxon>
        <taxon>Ericales</taxon>
        <taxon>Theaceae</taxon>
        <taxon>Camellia</taxon>
    </lineage>
</organism>
<keyword evidence="3" id="KW-1185">Reference proteome</keyword>
<evidence type="ECO:0000256" key="1">
    <source>
        <dbReference type="SAM" id="MobiDB-lite"/>
    </source>
</evidence>
<protein>
    <submittedName>
        <fullName evidence="2">Uncharacterized protein</fullName>
    </submittedName>
</protein>
<gene>
    <name evidence="2" type="ORF">HYC85_029410</name>
</gene>
<accession>A0A7J7FY52</accession>
<dbReference type="EMBL" id="JACBKZ010000014">
    <property type="protein sequence ID" value="KAF5933239.1"/>
    <property type="molecule type" value="Genomic_DNA"/>
</dbReference>
<feature type="region of interest" description="Disordered" evidence="1">
    <location>
        <begin position="1"/>
        <end position="28"/>
    </location>
</feature>
<evidence type="ECO:0000313" key="2">
    <source>
        <dbReference type="EMBL" id="KAF5933239.1"/>
    </source>
</evidence>
<feature type="compositionally biased region" description="Basic and acidic residues" evidence="1">
    <location>
        <begin position="1"/>
        <end position="11"/>
    </location>
</feature>
<reference evidence="2 3" key="2">
    <citation type="submission" date="2020-07" db="EMBL/GenBank/DDBJ databases">
        <title>Genome assembly of wild tea tree DASZ reveals pedigree and selection history of tea varieties.</title>
        <authorList>
            <person name="Zhang W."/>
        </authorList>
    </citation>
    <scope>NUCLEOTIDE SEQUENCE [LARGE SCALE GENOMIC DNA]</scope>
    <source>
        <strain evidence="3">cv. G240</strain>
        <tissue evidence="2">Leaf</tissue>
    </source>
</reference>
<proteinExistence type="predicted"/>
<dbReference type="Proteomes" id="UP000593564">
    <property type="component" value="Unassembled WGS sequence"/>
</dbReference>